<dbReference type="SUPFAM" id="SSF52540">
    <property type="entry name" value="P-loop containing nucleoside triphosphate hydrolases"/>
    <property type="match status" value="1"/>
</dbReference>
<evidence type="ECO:0000256" key="3">
    <source>
        <dbReference type="ARBA" id="ARBA00023134"/>
    </source>
</evidence>
<dbReference type="SMART" id="SM00174">
    <property type="entry name" value="RHO"/>
    <property type="match status" value="1"/>
</dbReference>
<dbReference type="InParanoid" id="D2VX39"/>
<dbReference type="FunFam" id="3.40.50.300:FF:001179">
    <property type="entry name" value="Rho family GTPase"/>
    <property type="match status" value="1"/>
</dbReference>
<dbReference type="SMART" id="SM00175">
    <property type="entry name" value="RAB"/>
    <property type="match status" value="1"/>
</dbReference>
<dbReference type="RefSeq" id="XP_002671299.1">
    <property type="nucleotide sequence ID" value="XM_002671253.1"/>
</dbReference>
<dbReference type="CDD" id="cd00157">
    <property type="entry name" value="Rho"/>
    <property type="match status" value="1"/>
</dbReference>
<dbReference type="VEuPathDB" id="AmoebaDB:NAEGRDRAFT_83293"/>
<dbReference type="PRINTS" id="PR00449">
    <property type="entry name" value="RASTRNSFRMNG"/>
</dbReference>
<accession>D2VX39</accession>
<protein>
    <submittedName>
        <fullName evidence="4">Rho family small GTPase</fullName>
    </submittedName>
</protein>
<dbReference type="GO" id="GO:0007264">
    <property type="term" value="P:small GTPase-mediated signal transduction"/>
    <property type="evidence" value="ECO:0007669"/>
    <property type="project" value="InterPro"/>
</dbReference>
<comment type="similarity">
    <text evidence="1">Belongs to the small GTPase superfamily. Rho family.</text>
</comment>
<dbReference type="EMBL" id="GG738906">
    <property type="protein sequence ID" value="EFC38555.1"/>
    <property type="molecule type" value="Genomic_DNA"/>
</dbReference>
<dbReference type="SMART" id="SM00173">
    <property type="entry name" value="RAS"/>
    <property type="match status" value="1"/>
</dbReference>
<dbReference type="STRING" id="5762.D2VX39"/>
<gene>
    <name evidence="4" type="ORF">NAEGRDRAFT_83293</name>
</gene>
<reference evidence="4 5" key="1">
    <citation type="journal article" date="2010" name="Cell">
        <title>The genome of Naegleria gruberi illuminates early eukaryotic versatility.</title>
        <authorList>
            <person name="Fritz-Laylin L.K."/>
            <person name="Prochnik S.E."/>
            <person name="Ginger M.L."/>
            <person name="Dacks J.B."/>
            <person name="Carpenter M.L."/>
            <person name="Field M.C."/>
            <person name="Kuo A."/>
            <person name="Paredez A."/>
            <person name="Chapman J."/>
            <person name="Pham J."/>
            <person name="Shu S."/>
            <person name="Neupane R."/>
            <person name="Cipriano M."/>
            <person name="Mancuso J."/>
            <person name="Tu H."/>
            <person name="Salamov A."/>
            <person name="Lindquist E."/>
            <person name="Shapiro H."/>
            <person name="Lucas S."/>
            <person name="Grigoriev I.V."/>
            <person name="Cande W.Z."/>
            <person name="Fulton C."/>
            <person name="Rokhsar D.S."/>
            <person name="Dawson S.C."/>
        </authorList>
    </citation>
    <scope>NUCLEOTIDE SEQUENCE [LARGE SCALE GENOMIC DNA]</scope>
    <source>
        <strain evidence="4 5">NEG-M</strain>
    </source>
</reference>
<dbReference type="AlphaFoldDB" id="D2VX39"/>
<dbReference type="KEGG" id="ngr:NAEGRDRAFT_83293"/>
<dbReference type="eggNOG" id="KOG0393">
    <property type="taxonomic scope" value="Eukaryota"/>
</dbReference>
<dbReference type="InterPro" id="IPR001806">
    <property type="entry name" value="Small_GTPase"/>
</dbReference>
<proteinExistence type="inferred from homology"/>
<dbReference type="OrthoDB" id="8830751at2759"/>
<dbReference type="PROSITE" id="PS51419">
    <property type="entry name" value="RAB"/>
    <property type="match status" value="1"/>
</dbReference>
<dbReference type="PANTHER" id="PTHR24072">
    <property type="entry name" value="RHO FAMILY GTPASE"/>
    <property type="match status" value="1"/>
</dbReference>
<evidence type="ECO:0000256" key="2">
    <source>
        <dbReference type="ARBA" id="ARBA00022741"/>
    </source>
</evidence>
<dbReference type="InterPro" id="IPR005225">
    <property type="entry name" value="Small_GTP-bd"/>
</dbReference>
<dbReference type="NCBIfam" id="TIGR00231">
    <property type="entry name" value="small_GTP"/>
    <property type="match status" value="1"/>
</dbReference>
<dbReference type="InterPro" id="IPR027417">
    <property type="entry name" value="P-loop_NTPase"/>
</dbReference>
<sequence>MPSNETEIKCVVVGDGAVGKTCLVKVYVDNKFPEGYVPTVFENTYLIKEYRGLRVNLGIWDTDRLRPLSYPGANIIVLCLSIVGIKPFDNINYKWLPEVRHHCPNIPYVIAATKSDLREDPQSLKELSNKGLQPVTTEQVKEFSDEIKAFGYQECSSRLNKGVNELFELVMKAVLFPNEGANSKASSSASSADAKKKNCLLM</sequence>
<dbReference type="GO" id="GO:0003924">
    <property type="term" value="F:GTPase activity"/>
    <property type="evidence" value="ECO:0007669"/>
    <property type="project" value="InterPro"/>
</dbReference>
<evidence type="ECO:0000313" key="5">
    <source>
        <dbReference type="Proteomes" id="UP000006671"/>
    </source>
</evidence>
<name>D2VX39_NAEGR</name>
<keyword evidence="3" id="KW-0342">GTP-binding</keyword>
<dbReference type="InterPro" id="IPR003578">
    <property type="entry name" value="Small_GTPase_Rho"/>
</dbReference>
<keyword evidence="2" id="KW-0547">Nucleotide-binding</keyword>
<keyword evidence="5" id="KW-1185">Reference proteome</keyword>
<dbReference type="Pfam" id="PF00071">
    <property type="entry name" value="Ras"/>
    <property type="match status" value="1"/>
</dbReference>
<dbReference type="Gene3D" id="3.40.50.300">
    <property type="entry name" value="P-loop containing nucleotide triphosphate hydrolases"/>
    <property type="match status" value="1"/>
</dbReference>
<dbReference type="GO" id="GO:0005525">
    <property type="term" value="F:GTP binding"/>
    <property type="evidence" value="ECO:0007669"/>
    <property type="project" value="UniProtKB-KW"/>
</dbReference>
<dbReference type="GeneID" id="8853934"/>
<evidence type="ECO:0000256" key="1">
    <source>
        <dbReference type="ARBA" id="ARBA00010142"/>
    </source>
</evidence>
<dbReference type="PROSITE" id="PS51420">
    <property type="entry name" value="RHO"/>
    <property type="match status" value="1"/>
</dbReference>
<evidence type="ECO:0000313" key="4">
    <source>
        <dbReference type="EMBL" id="EFC38555.1"/>
    </source>
</evidence>
<dbReference type="Proteomes" id="UP000006671">
    <property type="component" value="Unassembled WGS sequence"/>
</dbReference>
<organism evidence="5">
    <name type="scientific">Naegleria gruberi</name>
    <name type="common">Amoeba</name>
    <dbReference type="NCBI Taxonomy" id="5762"/>
    <lineage>
        <taxon>Eukaryota</taxon>
        <taxon>Discoba</taxon>
        <taxon>Heterolobosea</taxon>
        <taxon>Tetramitia</taxon>
        <taxon>Eutetramitia</taxon>
        <taxon>Vahlkampfiidae</taxon>
        <taxon>Naegleria</taxon>
    </lineage>
</organism>